<dbReference type="Gene3D" id="3.40.50.10320">
    <property type="entry name" value="LmbE-like"/>
    <property type="match status" value="1"/>
</dbReference>
<feature type="region of interest" description="Disordered" evidence="2">
    <location>
        <begin position="308"/>
        <end position="338"/>
    </location>
</feature>
<dbReference type="Pfam" id="PF13649">
    <property type="entry name" value="Methyltransf_25"/>
    <property type="match status" value="1"/>
</dbReference>
<evidence type="ECO:0000313" key="5">
    <source>
        <dbReference type="Proteomes" id="UP001247307"/>
    </source>
</evidence>
<evidence type="ECO:0000256" key="1">
    <source>
        <dbReference type="ARBA" id="ARBA00022833"/>
    </source>
</evidence>
<dbReference type="GO" id="GO:0016137">
    <property type="term" value="P:glycoside metabolic process"/>
    <property type="evidence" value="ECO:0007669"/>
    <property type="project" value="UniProtKB-ARBA"/>
</dbReference>
<keyword evidence="1" id="KW-0862">Zinc</keyword>
<dbReference type="AlphaFoldDB" id="A0AAE3YEN8"/>
<dbReference type="InterPro" id="IPR024078">
    <property type="entry name" value="LmbE-like_dom_sf"/>
</dbReference>
<dbReference type="PANTHER" id="PTHR12993">
    <property type="entry name" value="N-ACETYLGLUCOSAMINYL-PHOSPHATIDYLINOSITOL DE-N-ACETYLASE-RELATED"/>
    <property type="match status" value="1"/>
</dbReference>
<keyword evidence="4" id="KW-0489">Methyltransferase</keyword>
<evidence type="ECO:0000259" key="3">
    <source>
        <dbReference type="Pfam" id="PF13649"/>
    </source>
</evidence>
<dbReference type="CDD" id="cd02440">
    <property type="entry name" value="AdoMet_MTases"/>
    <property type="match status" value="1"/>
</dbReference>
<reference evidence="4" key="1">
    <citation type="submission" date="2023-07" db="EMBL/GenBank/DDBJ databases">
        <title>Sequencing the genomes of 1000 actinobacteria strains.</title>
        <authorList>
            <person name="Klenk H.-P."/>
        </authorList>
    </citation>
    <scope>NUCLEOTIDE SEQUENCE</scope>
    <source>
        <strain evidence="4">DSM 13988</strain>
    </source>
</reference>
<dbReference type="Pfam" id="PF02585">
    <property type="entry name" value="PIG-L"/>
    <property type="match status" value="1"/>
</dbReference>
<dbReference type="InterPro" id="IPR041698">
    <property type="entry name" value="Methyltransf_25"/>
</dbReference>
<dbReference type="RefSeq" id="WP_309850017.1">
    <property type="nucleotide sequence ID" value="NZ_BAAAIU010000044.1"/>
</dbReference>
<dbReference type="EMBL" id="JAVDUI010000001">
    <property type="protein sequence ID" value="MDR6891810.1"/>
    <property type="molecule type" value="Genomic_DNA"/>
</dbReference>
<evidence type="ECO:0000313" key="4">
    <source>
        <dbReference type="EMBL" id="MDR6891810.1"/>
    </source>
</evidence>
<dbReference type="Proteomes" id="UP001247307">
    <property type="component" value="Unassembled WGS sequence"/>
</dbReference>
<accession>A0AAE3YEN8</accession>
<keyword evidence="4" id="KW-0808">Transferase</keyword>
<name>A0AAE3YEN8_9MICC</name>
<dbReference type="InterPro" id="IPR029063">
    <property type="entry name" value="SAM-dependent_MTases_sf"/>
</dbReference>
<dbReference type="SUPFAM" id="SSF102588">
    <property type="entry name" value="LmbE-like"/>
    <property type="match status" value="1"/>
</dbReference>
<dbReference type="GO" id="GO:0016811">
    <property type="term" value="F:hydrolase activity, acting on carbon-nitrogen (but not peptide) bonds, in linear amides"/>
    <property type="evidence" value="ECO:0007669"/>
    <property type="project" value="TreeGrafter"/>
</dbReference>
<dbReference type="Gene3D" id="3.40.50.150">
    <property type="entry name" value="Vaccinia Virus protein VP39"/>
    <property type="match status" value="1"/>
</dbReference>
<dbReference type="GO" id="GO:0032259">
    <property type="term" value="P:methylation"/>
    <property type="evidence" value="ECO:0007669"/>
    <property type="project" value="UniProtKB-KW"/>
</dbReference>
<organism evidence="4 5">
    <name type="scientific">Falsarthrobacter nasiphocae</name>
    <dbReference type="NCBI Taxonomy" id="189863"/>
    <lineage>
        <taxon>Bacteria</taxon>
        <taxon>Bacillati</taxon>
        <taxon>Actinomycetota</taxon>
        <taxon>Actinomycetes</taxon>
        <taxon>Micrococcales</taxon>
        <taxon>Micrococcaceae</taxon>
        <taxon>Falsarthrobacter</taxon>
    </lineage>
</organism>
<proteinExistence type="predicted"/>
<keyword evidence="5" id="KW-1185">Reference proteome</keyword>
<gene>
    <name evidence="4" type="ORF">J2S35_000750</name>
</gene>
<dbReference type="SUPFAM" id="SSF53335">
    <property type="entry name" value="S-adenosyl-L-methionine-dependent methyltransferases"/>
    <property type="match status" value="1"/>
</dbReference>
<evidence type="ECO:0000256" key="2">
    <source>
        <dbReference type="SAM" id="MobiDB-lite"/>
    </source>
</evidence>
<dbReference type="PANTHER" id="PTHR12993:SF29">
    <property type="entry name" value="BLR3841 PROTEIN"/>
    <property type="match status" value="1"/>
</dbReference>
<feature type="compositionally biased region" description="Gly residues" evidence="2">
    <location>
        <begin position="322"/>
        <end position="332"/>
    </location>
</feature>
<feature type="domain" description="Methyltransferase" evidence="3">
    <location>
        <begin position="347"/>
        <end position="437"/>
    </location>
</feature>
<protein>
    <submittedName>
        <fullName evidence="4">LmbE family N-acetylglucosaminyl deacetylase/SAM-dependent methyltransferase</fullName>
    </submittedName>
</protein>
<comment type="caution">
    <text evidence="4">The sequence shown here is derived from an EMBL/GenBank/DDBJ whole genome shotgun (WGS) entry which is preliminary data.</text>
</comment>
<sequence>MVTFHHTDASTPEESWLDAGVGQLPLLDARLLAGASRVVVLAAHPDDELLGCAALLAETERLGVDTVAILFTGGENSHPRSPTVTPEQLAELRAAEFEALSGALFPSARTVHPGLTDGRVAESPEAVRDALDAALAGCDAARAVVVSPRHDDGHPDHETLGEAALAAGRALGATVLEYPIWYWHWAGPEDARWRSWVRLPDPAGLDRDALWALYPTQTRPLSPAPGDEAIVQPDFLAHFLRGFETFEVTQTDRNEAAQAHRDEAALAHPDAARVFDQVHQDDDPWRTYTSAYEARKRATLIGLLKEARGGRVPGSDESELGRGAGADDGGSDGASADADRPYARAFEIGCSVGALTGDLTRISERVLAVDASAEALEQAQAKQGGRAGVEFRQMLVPESWPEGSFDLIVLSETGYYLTEADLRATFAKIAASASGGGAVVALCHWRGDIEGWPLDAAAVHRMARETWPGERVASHEDPDFLIDLFDIAGPSGR</sequence>
<dbReference type="InterPro" id="IPR003737">
    <property type="entry name" value="GlcNAc_PI_deacetylase-related"/>
</dbReference>
<dbReference type="GO" id="GO:0008168">
    <property type="term" value="F:methyltransferase activity"/>
    <property type="evidence" value="ECO:0007669"/>
    <property type="project" value="UniProtKB-KW"/>
</dbReference>